<dbReference type="InterPro" id="IPR008274">
    <property type="entry name" value="AldOxase/xan_DH_MoCoBD1"/>
</dbReference>
<organism evidence="4">
    <name type="scientific">marine metagenome</name>
    <dbReference type="NCBI Taxonomy" id="408172"/>
    <lineage>
        <taxon>unclassified sequences</taxon>
        <taxon>metagenomes</taxon>
        <taxon>ecological metagenomes</taxon>
    </lineage>
</organism>
<gene>
    <name evidence="4" type="ORF">METZ01_LOCUS79853</name>
</gene>
<dbReference type="Pfam" id="PF20256">
    <property type="entry name" value="MoCoBD_2"/>
    <property type="match status" value="1"/>
</dbReference>
<dbReference type="InterPro" id="IPR046867">
    <property type="entry name" value="AldOxase/xan_DH_MoCoBD2"/>
</dbReference>
<dbReference type="InterPro" id="IPR037165">
    <property type="entry name" value="AldOxase/xan_DH_Mopterin-bd_sf"/>
</dbReference>
<dbReference type="PANTHER" id="PTHR11908">
    <property type="entry name" value="XANTHINE DEHYDROGENASE"/>
    <property type="match status" value="1"/>
</dbReference>
<keyword evidence="2" id="KW-0560">Oxidoreductase</keyword>
<dbReference type="Pfam" id="PF01315">
    <property type="entry name" value="Ald_Xan_dh_C"/>
    <property type="match status" value="1"/>
</dbReference>
<evidence type="ECO:0000256" key="1">
    <source>
        <dbReference type="ARBA" id="ARBA00022505"/>
    </source>
</evidence>
<keyword evidence="1" id="KW-0500">Molybdenum</keyword>
<name>A0A381UFR8_9ZZZZ</name>
<protein>
    <recommendedName>
        <fullName evidence="3">Aldehyde oxidase/xanthine dehydrogenase a/b hammerhead domain-containing protein</fullName>
    </recommendedName>
</protein>
<dbReference type="AlphaFoldDB" id="A0A381UFR8"/>
<dbReference type="InterPro" id="IPR000674">
    <property type="entry name" value="Ald_Oxase/Xan_DH_a/b"/>
</dbReference>
<evidence type="ECO:0000259" key="3">
    <source>
        <dbReference type="SMART" id="SM01008"/>
    </source>
</evidence>
<reference evidence="4" key="1">
    <citation type="submission" date="2018-05" db="EMBL/GenBank/DDBJ databases">
        <authorList>
            <person name="Lanie J.A."/>
            <person name="Ng W.-L."/>
            <person name="Kazmierczak K.M."/>
            <person name="Andrzejewski T.M."/>
            <person name="Davidsen T.M."/>
            <person name="Wayne K.J."/>
            <person name="Tettelin H."/>
            <person name="Glass J.I."/>
            <person name="Rusch D."/>
            <person name="Podicherti R."/>
            <person name="Tsui H.-C.T."/>
            <person name="Winkler M.E."/>
        </authorList>
    </citation>
    <scope>NUCLEOTIDE SEQUENCE</scope>
</reference>
<dbReference type="SUPFAM" id="SSF56003">
    <property type="entry name" value="Molybdenum cofactor-binding domain"/>
    <property type="match status" value="1"/>
</dbReference>
<dbReference type="GO" id="GO:0016491">
    <property type="term" value="F:oxidoreductase activity"/>
    <property type="evidence" value="ECO:0007669"/>
    <property type="project" value="UniProtKB-KW"/>
</dbReference>
<dbReference type="PANTHER" id="PTHR11908:SF132">
    <property type="entry name" value="ALDEHYDE OXIDASE 1-RELATED"/>
    <property type="match status" value="1"/>
</dbReference>
<evidence type="ECO:0000256" key="2">
    <source>
        <dbReference type="ARBA" id="ARBA00023002"/>
    </source>
</evidence>
<feature type="non-terminal residue" evidence="4">
    <location>
        <position position="1"/>
    </location>
</feature>
<dbReference type="GO" id="GO:0005506">
    <property type="term" value="F:iron ion binding"/>
    <property type="evidence" value="ECO:0007669"/>
    <property type="project" value="InterPro"/>
</dbReference>
<dbReference type="SMART" id="SM01008">
    <property type="entry name" value="Ald_Xan_dh_C"/>
    <property type="match status" value="1"/>
</dbReference>
<sequence length="770" mass="81287">NMVLSTEEYSVVGTRPIRHDGPDKVMGRARYAADIHLPGMLHGKILRSPHAHARIRSIDPSRALALPGVKAVVTSADLPDVSAEVADQEEGATVNYGFYSRNVMAREKALYHGHAVAAVAATSPHLAEEALALLDVDYEVLSPVLNALDAMEDGAPILHDRLLTMSSPAMRSGGWGNVENGLQTNVANRFEFRMGDVEQGFKEAELVLEREYHTKPVHQGYIEPHSATAQWNADDTVTIWASSQGHFALRDHTSTLLGLPVSKVKIIPMEIGGGFGGKGQGGCYLEPVAAALARKSGQPVKITMSRTEVFHGTGPTSGTRITVKMGVTNAGKITAAEAHLVFEAGAFPGSPVPSGCRTIFGPYDIPNVYIEGLDVVINSQKSAAYRAPGSPPAAFASESLVDEICGRIGMDPIEFRLINASAEGTRQAAGPAYRRIGMVEVLQAAQQHPHLAARLEGPNRGRGIAAGAWFNGTGPASATASVNSDGTISLVEGSPDIGGSRAAMAMHAAEVLGIPATDIKPSIADTDSIGYSSGAGGSGVTFKMGTAVYQAAEDVRNQLIERAATIWDVTKADVEFANGELSHKEDPELKITLKQIARRLNATGGPIVGRATANPGGVGNAFGLHIVDVEVDPETGKVDILRYTALQDVGKAIHPSYVEGQIQGGVVQGIGWALNEEYFVNHEGEMLNSSFLDYRMPTSLDLPMIDTVIVEVANLGHPFGVRGVGEVPLVPPMGAVANAIANAIGVRTNHLPMTPGALLETLWDKSSDLA</sequence>
<dbReference type="Pfam" id="PF02738">
    <property type="entry name" value="MoCoBD_1"/>
    <property type="match status" value="1"/>
</dbReference>
<feature type="domain" description="Aldehyde oxidase/xanthine dehydrogenase a/b hammerhead" evidence="3">
    <location>
        <begin position="26"/>
        <end position="142"/>
    </location>
</feature>
<dbReference type="InterPro" id="IPR036856">
    <property type="entry name" value="Ald_Oxase/Xan_DH_a/b_sf"/>
</dbReference>
<proteinExistence type="predicted"/>
<dbReference type="Gene3D" id="3.30.365.10">
    <property type="entry name" value="Aldehyde oxidase/xanthine dehydrogenase, molybdopterin binding domain"/>
    <property type="match status" value="4"/>
</dbReference>
<accession>A0A381UFR8</accession>
<evidence type="ECO:0000313" key="4">
    <source>
        <dbReference type="EMBL" id="SVA26999.1"/>
    </source>
</evidence>
<dbReference type="SUPFAM" id="SSF54665">
    <property type="entry name" value="CO dehydrogenase molybdoprotein N-domain-like"/>
    <property type="match status" value="1"/>
</dbReference>
<dbReference type="InterPro" id="IPR016208">
    <property type="entry name" value="Ald_Oxase/xanthine_DH-like"/>
</dbReference>
<dbReference type="EMBL" id="UINC01006350">
    <property type="protein sequence ID" value="SVA26999.1"/>
    <property type="molecule type" value="Genomic_DNA"/>
</dbReference>
<dbReference type="Gene3D" id="3.90.1170.50">
    <property type="entry name" value="Aldehyde oxidase/xanthine dehydrogenase, a/b hammerhead"/>
    <property type="match status" value="1"/>
</dbReference>